<dbReference type="GO" id="GO:0032259">
    <property type="term" value="P:methylation"/>
    <property type="evidence" value="ECO:0007669"/>
    <property type="project" value="UniProtKB-KW"/>
</dbReference>
<keyword evidence="3" id="KW-0489">Methyltransferase</keyword>
<dbReference type="Proteomes" id="UP000280935">
    <property type="component" value="Unassembled WGS sequence"/>
</dbReference>
<comment type="caution">
    <text evidence="3">The sequence shown here is derived from an EMBL/GenBank/DDBJ whole genome shotgun (WGS) entry which is preliminary data.</text>
</comment>
<name>A0A3P1WUB4_9ACTN</name>
<proteinExistence type="predicted"/>
<keyword evidence="3" id="KW-0808">Transferase</keyword>
<dbReference type="PANTHER" id="PTHR43861">
    <property type="entry name" value="TRANS-ACONITATE 2-METHYLTRANSFERASE-RELATED"/>
    <property type="match status" value="1"/>
</dbReference>
<dbReference type="Gene3D" id="6.10.250.3100">
    <property type="match status" value="1"/>
</dbReference>
<dbReference type="Pfam" id="PF08484">
    <property type="entry name" value="Methyltransf_14"/>
    <property type="match status" value="1"/>
</dbReference>
<feature type="domain" description="C-methyltransferase" evidence="2">
    <location>
        <begin position="246"/>
        <end position="404"/>
    </location>
</feature>
<dbReference type="Gene3D" id="3.40.50.150">
    <property type="entry name" value="Vaccinia Virus protein VP39"/>
    <property type="match status" value="1"/>
</dbReference>
<evidence type="ECO:0000313" key="3">
    <source>
        <dbReference type="EMBL" id="RRD48980.1"/>
    </source>
</evidence>
<dbReference type="RefSeq" id="WP_125228377.1">
    <property type="nucleotide sequence ID" value="NZ_RQYT01000025.1"/>
</dbReference>
<evidence type="ECO:0000259" key="2">
    <source>
        <dbReference type="Pfam" id="PF08484"/>
    </source>
</evidence>
<dbReference type="InterPro" id="IPR038576">
    <property type="entry name" value="Methyltransf_Zn-bd_dom_put_sf"/>
</dbReference>
<dbReference type="EMBL" id="RQYT01000025">
    <property type="protein sequence ID" value="RRD48980.1"/>
    <property type="molecule type" value="Genomic_DNA"/>
</dbReference>
<sequence>MNPTCRLCGGSDLISVLDLGASPPCESFLTEEQLDLPEPTYPLHLRLCPACLLLQIPALITPEETFGGDYAYYSSFSTSWVEHARRFVVDAVDRLALGGEDLVVEVAANDGYLLQHVVAQGLPCLGIEPSANCSEAARTKGVPMLRAFLDEEVAARVRAEHGPARLVVANNVWAHIPDILGFTRALAGLVARDGFVSIEVHHAWSLITQAQFDTIYHEHFQYWTVLAARGALARGGLRLIDVERIPTHGGSIRLWAVPEDSDVEERPGVAEVEALERVAGLDSPEGYLGLGERVSRIRDDLVAHLIEARRAGRRVVAYGMPGKGNTLLNYCGIRPDLVAYGADRNTFKHGRYAPGSRIPVVSPEHLVADAPDEVLVLPWNLRREITDQLSATLRPGTRLVFPVPRLEVEEVVAR</sequence>
<evidence type="ECO:0000313" key="4">
    <source>
        <dbReference type="Proteomes" id="UP000280935"/>
    </source>
</evidence>
<accession>A0A3P1WUB4</accession>
<dbReference type="Pfam" id="PF08421">
    <property type="entry name" value="Methyltransf_13"/>
    <property type="match status" value="1"/>
</dbReference>
<dbReference type="SUPFAM" id="SSF53335">
    <property type="entry name" value="S-adenosyl-L-methionine-dependent methyltransferases"/>
    <property type="match status" value="1"/>
</dbReference>
<dbReference type="InterPro" id="IPR013691">
    <property type="entry name" value="MeTrfase_14"/>
</dbReference>
<dbReference type="InterPro" id="IPR029063">
    <property type="entry name" value="SAM-dependent_MTases_sf"/>
</dbReference>
<dbReference type="GO" id="GO:0008168">
    <property type="term" value="F:methyltransferase activity"/>
    <property type="evidence" value="ECO:0007669"/>
    <property type="project" value="UniProtKB-KW"/>
</dbReference>
<dbReference type="Gene3D" id="6.20.50.110">
    <property type="entry name" value="Methyltransferase, zinc-binding domain"/>
    <property type="match status" value="1"/>
</dbReference>
<protein>
    <submittedName>
        <fullName evidence="3">Class I SAM-dependent methyltransferase</fullName>
    </submittedName>
</protein>
<dbReference type="OrthoDB" id="9815644at2"/>
<dbReference type="Pfam" id="PF13489">
    <property type="entry name" value="Methyltransf_23"/>
    <property type="match status" value="1"/>
</dbReference>
<dbReference type="PANTHER" id="PTHR43861:SF5">
    <property type="entry name" value="BLL5978 PROTEIN"/>
    <property type="match status" value="1"/>
</dbReference>
<dbReference type="InterPro" id="IPR013630">
    <property type="entry name" value="Methyltransf_Zn-bd_dom_put"/>
</dbReference>
<reference evidence="3 4" key="1">
    <citation type="submission" date="2018-11" db="EMBL/GenBank/DDBJ databases">
        <title>Genomes From Bacteria Associated with the Canine Oral Cavity: a Test Case for Automated Genome-Based Taxonomic Assignment.</title>
        <authorList>
            <person name="Coil D.A."/>
            <person name="Jospin G."/>
            <person name="Darling A.E."/>
            <person name="Wallis C."/>
            <person name="Davis I.J."/>
            <person name="Harris S."/>
            <person name="Eisen J.A."/>
            <person name="Holcombe L.J."/>
            <person name="O'Flynn C."/>
        </authorList>
    </citation>
    <scope>NUCLEOTIDE SEQUENCE [LARGE SCALE GENOMIC DNA]</scope>
    <source>
        <strain evidence="3 4">OH2822_COT-296</strain>
    </source>
</reference>
<organism evidence="3 4">
    <name type="scientific">Arachnia propionica</name>
    <dbReference type="NCBI Taxonomy" id="1750"/>
    <lineage>
        <taxon>Bacteria</taxon>
        <taxon>Bacillati</taxon>
        <taxon>Actinomycetota</taxon>
        <taxon>Actinomycetes</taxon>
        <taxon>Propionibacteriales</taxon>
        <taxon>Propionibacteriaceae</taxon>
        <taxon>Arachnia</taxon>
    </lineage>
</organism>
<dbReference type="Gene3D" id="3.40.50.720">
    <property type="entry name" value="NAD(P)-binding Rossmann-like Domain"/>
    <property type="match status" value="1"/>
</dbReference>
<feature type="domain" description="Methyltransferase putative zinc binding" evidence="1">
    <location>
        <begin position="5"/>
        <end position="66"/>
    </location>
</feature>
<gene>
    <name evidence="3" type="ORF">EII35_10275</name>
</gene>
<evidence type="ECO:0000259" key="1">
    <source>
        <dbReference type="Pfam" id="PF08421"/>
    </source>
</evidence>
<dbReference type="AlphaFoldDB" id="A0A3P1WUB4"/>